<dbReference type="Proteomes" id="UP000317839">
    <property type="component" value="Unassembled WGS sequence"/>
</dbReference>
<gene>
    <name evidence="2" type="ORF">FLL45_22635</name>
</gene>
<feature type="chain" id="PRO_5022132114" description="POTRA domain-containing protein" evidence="1">
    <location>
        <begin position="22"/>
        <end position="138"/>
    </location>
</feature>
<dbReference type="EMBL" id="VIKR01000007">
    <property type="protein sequence ID" value="TQV71125.1"/>
    <property type="molecule type" value="Genomic_DNA"/>
</dbReference>
<organism evidence="2 3">
    <name type="scientific">Aliikangiella marina</name>
    <dbReference type="NCBI Taxonomy" id="1712262"/>
    <lineage>
        <taxon>Bacteria</taxon>
        <taxon>Pseudomonadati</taxon>
        <taxon>Pseudomonadota</taxon>
        <taxon>Gammaproteobacteria</taxon>
        <taxon>Oceanospirillales</taxon>
        <taxon>Pleioneaceae</taxon>
        <taxon>Aliikangiella</taxon>
    </lineage>
</organism>
<reference evidence="2 3" key="1">
    <citation type="submission" date="2019-06" db="EMBL/GenBank/DDBJ databases">
        <title>Draft genome of Aliikangiella marina GYP-15.</title>
        <authorList>
            <person name="Wang G."/>
        </authorList>
    </citation>
    <scope>NUCLEOTIDE SEQUENCE [LARGE SCALE GENOMIC DNA]</scope>
    <source>
        <strain evidence="2 3">GYP-15</strain>
    </source>
</reference>
<sequence length="138" mass="15743">MNKINSYLTLAILAFSSASFASDDNCAEFSTKRVGADIVKQKSTFDEIFDFNKFPRIELGTNIEQLERILKKVDFGFGKIKINCSDNNFVYFTIITESKSSFWSDLKGFYKLQNGVYFSGPFTRDEITVVIQADPLDR</sequence>
<protein>
    <recommendedName>
        <fullName evidence="4">POTRA domain-containing protein</fullName>
    </recommendedName>
</protein>
<accession>A0A545T1P9</accession>
<evidence type="ECO:0000313" key="2">
    <source>
        <dbReference type="EMBL" id="TQV71125.1"/>
    </source>
</evidence>
<comment type="caution">
    <text evidence="2">The sequence shown here is derived from an EMBL/GenBank/DDBJ whole genome shotgun (WGS) entry which is preliminary data.</text>
</comment>
<dbReference type="AlphaFoldDB" id="A0A545T1P9"/>
<dbReference type="RefSeq" id="WP_142944342.1">
    <property type="nucleotide sequence ID" value="NZ_VIKR01000007.1"/>
</dbReference>
<evidence type="ECO:0000256" key="1">
    <source>
        <dbReference type="SAM" id="SignalP"/>
    </source>
</evidence>
<feature type="signal peptide" evidence="1">
    <location>
        <begin position="1"/>
        <end position="21"/>
    </location>
</feature>
<evidence type="ECO:0000313" key="3">
    <source>
        <dbReference type="Proteomes" id="UP000317839"/>
    </source>
</evidence>
<proteinExistence type="predicted"/>
<evidence type="ECO:0008006" key="4">
    <source>
        <dbReference type="Google" id="ProtNLM"/>
    </source>
</evidence>
<name>A0A545T1P9_9GAMM</name>
<keyword evidence="3" id="KW-1185">Reference proteome</keyword>
<keyword evidence="1" id="KW-0732">Signal</keyword>